<dbReference type="OrthoDB" id="581494at2"/>
<name>A0A1M6JMU7_9BACT</name>
<gene>
    <name evidence="1" type="ORF">SAMN02745146_3196</name>
</gene>
<evidence type="ECO:0000313" key="2">
    <source>
        <dbReference type="Proteomes" id="UP000184418"/>
    </source>
</evidence>
<reference evidence="1 2" key="1">
    <citation type="submission" date="2016-11" db="EMBL/GenBank/DDBJ databases">
        <authorList>
            <person name="Jaros S."/>
            <person name="Januszkiewicz K."/>
            <person name="Wedrychowicz H."/>
        </authorList>
    </citation>
    <scope>NUCLEOTIDE SEQUENCE [LARGE SCALE GENOMIC DNA]</scope>
    <source>
        <strain evidence="1 2">DSM 21074</strain>
    </source>
</reference>
<protein>
    <submittedName>
        <fullName evidence="1">Uncharacterized protein</fullName>
    </submittedName>
</protein>
<dbReference type="Proteomes" id="UP000184418">
    <property type="component" value="Unassembled WGS sequence"/>
</dbReference>
<dbReference type="AlphaFoldDB" id="A0A1M6JMU7"/>
<dbReference type="EMBL" id="FQYN01000007">
    <property type="protein sequence ID" value="SHJ48002.1"/>
    <property type="molecule type" value="Genomic_DNA"/>
</dbReference>
<accession>A0A1M6JMU7</accession>
<dbReference type="RefSeq" id="WP_143164182.1">
    <property type="nucleotide sequence ID" value="NZ_FQYN01000007.1"/>
</dbReference>
<proteinExistence type="predicted"/>
<organism evidence="1 2">
    <name type="scientific">Hymenobacter daecheongensis DSM 21074</name>
    <dbReference type="NCBI Taxonomy" id="1121955"/>
    <lineage>
        <taxon>Bacteria</taxon>
        <taxon>Pseudomonadati</taxon>
        <taxon>Bacteroidota</taxon>
        <taxon>Cytophagia</taxon>
        <taxon>Cytophagales</taxon>
        <taxon>Hymenobacteraceae</taxon>
        <taxon>Hymenobacter</taxon>
    </lineage>
</organism>
<sequence>MEIIDTNILYYKFKNPKYHIDIQSKNISSINALEFLKNIEKINTNSAKYYIPLNNGLNFRFGISLSKFHKNRAFNKRLSDYVTFEFNNDFPSYNLYNNLSIQQVINNKQNELLKSSINFLAKEDFKDIYSKYNFLIACSLNCIALEQIDVDLALELLSKFLLNHSLKDDFRNCWNDLLIASIAVNRNMNLISKDKLLNKFVSEEFGIKEKKITNEITEYDFSSNEVSERKHEKFESKGYINRSWNYRLKTK</sequence>
<evidence type="ECO:0000313" key="1">
    <source>
        <dbReference type="EMBL" id="SHJ48002.1"/>
    </source>
</evidence>
<keyword evidence="2" id="KW-1185">Reference proteome</keyword>